<dbReference type="PROSITE" id="PS50108">
    <property type="entry name" value="CRIB"/>
    <property type="match status" value="1"/>
</dbReference>
<feature type="region of interest" description="Disordered" evidence="1">
    <location>
        <begin position="16"/>
        <end position="45"/>
    </location>
</feature>
<reference evidence="4" key="1">
    <citation type="journal article" date="2014" name="Proc. Natl. Acad. Sci. U.S.A.">
        <title>Extensive sampling of basidiomycete genomes demonstrates inadequacy of the white-rot/brown-rot paradigm for wood decay fungi.</title>
        <authorList>
            <person name="Riley R."/>
            <person name="Salamov A.A."/>
            <person name="Brown D.W."/>
            <person name="Nagy L.G."/>
            <person name="Floudas D."/>
            <person name="Held B.W."/>
            <person name="Levasseur A."/>
            <person name="Lombard V."/>
            <person name="Morin E."/>
            <person name="Otillar R."/>
            <person name="Lindquist E.A."/>
            <person name="Sun H."/>
            <person name="LaButti K.M."/>
            <person name="Schmutz J."/>
            <person name="Jabbour D."/>
            <person name="Luo H."/>
            <person name="Baker S.E."/>
            <person name="Pisabarro A.G."/>
            <person name="Walton J.D."/>
            <person name="Blanchette R.A."/>
            <person name="Henrissat B."/>
            <person name="Martin F."/>
            <person name="Cullen D."/>
            <person name="Hibbett D.S."/>
            <person name="Grigoriev I.V."/>
        </authorList>
    </citation>
    <scope>NUCLEOTIDE SEQUENCE [LARGE SCALE GENOMIC DNA]</scope>
    <source>
        <strain evidence="4">FD-172 SS1</strain>
    </source>
</reference>
<dbReference type="Proteomes" id="UP000027195">
    <property type="component" value="Unassembled WGS sequence"/>
</dbReference>
<dbReference type="AlphaFoldDB" id="A0A067MWG2"/>
<proteinExistence type="predicted"/>
<sequence>MLSLLCTSARGDDLDIGYENRSTGSSRQKVRRASLPPAPSNKRPIKRRITKGSIGSPEGFRHEQHIGVDGVGLIVSFISRAIARASTDLSLFPRLLPYFATSKGDIERWQRAVNPSVAPRETAFPPASPPPRAAPPLSPEPSDRVRRRASLSPPKRKPVPRMLSSEFESSSMSSANNSPASLPPRLPPPTPSSPLMDLEPLTSQSYGASSPPPHTRKHSEPANLVPLFNPSRPSADGHEPHYVTRTTKLKFEGALEEIERALNAQGPSPGTSPRDR</sequence>
<feature type="compositionally biased region" description="Low complexity" evidence="1">
    <location>
        <begin position="162"/>
        <end position="180"/>
    </location>
</feature>
<feature type="compositionally biased region" description="Pro residues" evidence="1">
    <location>
        <begin position="181"/>
        <end position="192"/>
    </location>
</feature>
<feature type="compositionally biased region" description="Pro residues" evidence="1">
    <location>
        <begin position="126"/>
        <end position="139"/>
    </location>
</feature>
<feature type="compositionally biased region" description="Basic residues" evidence="1">
    <location>
        <begin position="145"/>
        <end position="159"/>
    </location>
</feature>
<dbReference type="HOGENOM" id="CLU_1008295_0_0_1"/>
<evidence type="ECO:0000256" key="1">
    <source>
        <dbReference type="SAM" id="MobiDB-lite"/>
    </source>
</evidence>
<dbReference type="OrthoDB" id="5559822at2759"/>
<dbReference type="EMBL" id="KL198030">
    <property type="protein sequence ID" value="KDQ15856.1"/>
    <property type="molecule type" value="Genomic_DNA"/>
</dbReference>
<evidence type="ECO:0000313" key="3">
    <source>
        <dbReference type="EMBL" id="KDQ15856.1"/>
    </source>
</evidence>
<feature type="region of interest" description="Disordered" evidence="1">
    <location>
        <begin position="119"/>
        <end position="242"/>
    </location>
</feature>
<dbReference type="InterPro" id="IPR000095">
    <property type="entry name" value="CRIB_dom"/>
</dbReference>
<evidence type="ECO:0000313" key="4">
    <source>
        <dbReference type="Proteomes" id="UP000027195"/>
    </source>
</evidence>
<keyword evidence="4" id="KW-1185">Reference proteome</keyword>
<dbReference type="InParanoid" id="A0A067MWG2"/>
<organism evidence="3 4">
    <name type="scientific">Botryobasidium botryosum (strain FD-172 SS1)</name>
    <dbReference type="NCBI Taxonomy" id="930990"/>
    <lineage>
        <taxon>Eukaryota</taxon>
        <taxon>Fungi</taxon>
        <taxon>Dikarya</taxon>
        <taxon>Basidiomycota</taxon>
        <taxon>Agaricomycotina</taxon>
        <taxon>Agaricomycetes</taxon>
        <taxon>Cantharellales</taxon>
        <taxon>Botryobasidiaceae</taxon>
        <taxon>Botryobasidium</taxon>
    </lineage>
</organism>
<dbReference type="InterPro" id="IPR036936">
    <property type="entry name" value="CRIB_dom_sf"/>
</dbReference>
<evidence type="ECO:0000259" key="2">
    <source>
        <dbReference type="PROSITE" id="PS50108"/>
    </source>
</evidence>
<accession>A0A067MWG2</accession>
<dbReference type="Gene3D" id="3.90.810.10">
    <property type="entry name" value="CRIB domain"/>
    <property type="match status" value="1"/>
</dbReference>
<name>A0A067MWG2_BOTB1</name>
<feature type="domain" description="CRIB" evidence="2">
    <location>
        <begin position="54"/>
        <end position="67"/>
    </location>
</feature>
<protein>
    <recommendedName>
        <fullName evidence="2">CRIB domain-containing protein</fullName>
    </recommendedName>
</protein>
<gene>
    <name evidence="3" type="ORF">BOTBODRAFT_173526</name>
</gene>